<reference evidence="2 3" key="1">
    <citation type="submission" date="2018-03" db="EMBL/GenBank/DDBJ databases">
        <title>Bioinformatic expansion and discovery of thiopeptide antibiotics.</title>
        <authorList>
            <person name="Schwalen C.J."/>
            <person name="Hudson G.A."/>
            <person name="Mitchell D.A."/>
        </authorList>
    </citation>
    <scope>NUCLEOTIDE SEQUENCE [LARGE SCALE GENOMIC DNA]</scope>
    <source>
        <strain evidence="2 3">ATCC 21389</strain>
    </source>
</reference>
<organism evidence="2 3">
    <name type="scientific">Streptomyces tateyamensis</name>
    <dbReference type="NCBI Taxonomy" id="565073"/>
    <lineage>
        <taxon>Bacteria</taxon>
        <taxon>Bacillati</taxon>
        <taxon>Actinomycetota</taxon>
        <taxon>Actinomycetes</taxon>
        <taxon>Kitasatosporales</taxon>
        <taxon>Streptomycetaceae</taxon>
        <taxon>Streptomyces</taxon>
    </lineage>
</organism>
<dbReference type="RefSeq" id="WP_110666012.1">
    <property type="nucleotide sequence ID" value="NZ_PYBW01000015.1"/>
</dbReference>
<dbReference type="EMBL" id="PYBW01000015">
    <property type="protein sequence ID" value="PYC87391.1"/>
    <property type="molecule type" value="Genomic_DNA"/>
</dbReference>
<feature type="compositionally biased region" description="Basic and acidic residues" evidence="1">
    <location>
        <begin position="131"/>
        <end position="142"/>
    </location>
</feature>
<feature type="compositionally biased region" description="Basic and acidic residues" evidence="1">
    <location>
        <begin position="108"/>
        <end position="117"/>
    </location>
</feature>
<dbReference type="AlphaFoldDB" id="A0A2V4P9J2"/>
<feature type="region of interest" description="Disordered" evidence="1">
    <location>
        <begin position="108"/>
        <end position="142"/>
    </location>
</feature>
<evidence type="ECO:0000313" key="3">
    <source>
        <dbReference type="Proteomes" id="UP000248039"/>
    </source>
</evidence>
<keyword evidence="3" id="KW-1185">Reference proteome</keyword>
<dbReference type="Proteomes" id="UP000248039">
    <property type="component" value="Unassembled WGS sequence"/>
</dbReference>
<evidence type="ECO:0000313" key="2">
    <source>
        <dbReference type="EMBL" id="PYC87391.1"/>
    </source>
</evidence>
<comment type="caution">
    <text evidence="2">The sequence shown here is derived from an EMBL/GenBank/DDBJ whole genome shotgun (WGS) entry which is preliminary data.</text>
</comment>
<evidence type="ECO:0000256" key="1">
    <source>
        <dbReference type="SAM" id="MobiDB-lite"/>
    </source>
</evidence>
<name>A0A2V4P9J2_9ACTN</name>
<protein>
    <submittedName>
        <fullName evidence="2">Uncharacterized protein</fullName>
    </submittedName>
</protein>
<sequence>MDDATEPSPGEKAQLYLETLRLRMDPEPYRVLGEMLQEIVRLVGSPGRAAEQVPAPQDEEYYTDEVRDELMVLVAILLTGRMDQHIVNVGSGFITVVDSDALADESRMSHLRDQAAERRRRSNEQEAVLRGIEDATRQRDDA</sequence>
<dbReference type="OrthoDB" id="4237225at2"/>
<gene>
    <name evidence="2" type="ORF">C7C46_04740</name>
</gene>
<accession>A0A2V4P9J2</accession>
<proteinExistence type="predicted"/>